<proteinExistence type="predicted"/>
<evidence type="ECO:0008006" key="3">
    <source>
        <dbReference type="Google" id="ProtNLM"/>
    </source>
</evidence>
<dbReference type="EMBL" id="JAMZNK010000050">
    <property type="protein sequence ID" value="MDA6072116.1"/>
    <property type="molecule type" value="Genomic_DNA"/>
</dbReference>
<evidence type="ECO:0000313" key="2">
    <source>
        <dbReference type="Proteomes" id="UP001212170"/>
    </source>
</evidence>
<reference evidence="1 2" key="1">
    <citation type="journal article" date="2023" name="Chemosphere">
        <title>Whole genome analysis of Flavobacterium aziz-sancarii sp. nov., isolated from Ardley Island (Antarctica), revealed a rich resistome and bioremediation potential.</title>
        <authorList>
            <person name="Otur C."/>
            <person name="Okay S."/>
            <person name="Kurt-Kizildogan A."/>
        </authorList>
    </citation>
    <scope>NUCLEOTIDE SEQUENCE [LARGE SCALE GENOMIC DNA]</scope>
    <source>
        <strain evidence="1 2">AC</strain>
    </source>
</reference>
<evidence type="ECO:0000313" key="1">
    <source>
        <dbReference type="EMBL" id="MDA6072116.1"/>
    </source>
</evidence>
<organism evidence="1 2">
    <name type="scientific">Flavobacterium azizsancarii</name>
    <dbReference type="NCBI Taxonomy" id="2961580"/>
    <lineage>
        <taxon>Bacteria</taxon>
        <taxon>Pseudomonadati</taxon>
        <taxon>Bacteroidota</taxon>
        <taxon>Flavobacteriia</taxon>
        <taxon>Flavobacteriales</taxon>
        <taxon>Flavobacteriaceae</taxon>
        <taxon>Flavobacterium</taxon>
    </lineage>
</organism>
<gene>
    <name evidence="1" type="ORF">NJT12_21035</name>
</gene>
<keyword evidence="2" id="KW-1185">Reference proteome</keyword>
<dbReference type="Proteomes" id="UP001212170">
    <property type="component" value="Unassembled WGS sequence"/>
</dbReference>
<dbReference type="RefSeq" id="WP_271338028.1">
    <property type="nucleotide sequence ID" value="NZ_JAMZNK010000050.1"/>
</dbReference>
<name>A0ABT4WI41_9FLAO</name>
<sequence length="494" mass="56684">MKKKIITPVFTILFLLSCTNDHNNTTQEMDFTKDIAKEWYNSKFKKSIEWNENNESDNMVPDWNNATFRKLDGLEVIEFPLVQKDAKIKSSDSKELNTLMKIAFIKTANDSIVARKFYYVAETNYFNSKQLQKKENSLEIYNNNFKGLLITKKWNNQILSYKKIDKNFIGVLELPVDFKNTRKTNQLASGVPTSEDPSYYIQLNSVDIIGGKRRYFYYFNPITFKTDLYKESYFNNNTYQQNGYYYPLTTNSTPAAVVSTAQYIESTIISSALDPCKNTVLQKLKNTSDIDIANLFTVLGATTKIKVTFINAYPLDDKSQLSGAVASTARTNKETPYDYTIRMNPDYTHNNLSIATVMLHELVHAYFLSFTDNPSKTNSFPLDNYPILFQAYCDKRYPPKNGESPSLHHAEMANSYVQAMGKALQEFQTGQPAVNGIPDQLYLDLAWAGLRDTPIYEQTYPLGSPERDRIENRYYAEIRNGYSGGYYPIGTKCN</sequence>
<comment type="caution">
    <text evidence="1">The sequence shown here is derived from an EMBL/GenBank/DDBJ whole genome shotgun (WGS) entry which is preliminary data.</text>
</comment>
<dbReference type="PROSITE" id="PS51257">
    <property type="entry name" value="PROKAR_LIPOPROTEIN"/>
    <property type="match status" value="1"/>
</dbReference>
<accession>A0ABT4WI41</accession>
<protein>
    <recommendedName>
        <fullName evidence="3">Substrate import-associated zinc metallohydrolase lipoprotein</fullName>
    </recommendedName>
</protein>